<name>A0A2P2QAP7_RHIMU</name>
<sequence>MKFVAAAVCGFNVAFASFASLIIC</sequence>
<reference evidence="1" key="1">
    <citation type="submission" date="2018-02" db="EMBL/GenBank/DDBJ databases">
        <title>Rhizophora mucronata_Transcriptome.</title>
        <authorList>
            <person name="Meera S.P."/>
            <person name="Sreeshan A."/>
            <person name="Augustine A."/>
        </authorList>
    </citation>
    <scope>NUCLEOTIDE SEQUENCE</scope>
    <source>
        <tissue evidence="1">Leaf</tissue>
    </source>
</reference>
<proteinExistence type="predicted"/>
<evidence type="ECO:0000313" key="1">
    <source>
        <dbReference type="EMBL" id="MBX63997.1"/>
    </source>
</evidence>
<protein>
    <submittedName>
        <fullName evidence="1">Uncharacterized protein</fullName>
    </submittedName>
</protein>
<accession>A0A2P2QAP7</accession>
<dbReference type="AlphaFoldDB" id="A0A2P2QAP7"/>
<organism evidence="1">
    <name type="scientific">Rhizophora mucronata</name>
    <name type="common">Asiatic mangrove</name>
    <dbReference type="NCBI Taxonomy" id="61149"/>
    <lineage>
        <taxon>Eukaryota</taxon>
        <taxon>Viridiplantae</taxon>
        <taxon>Streptophyta</taxon>
        <taxon>Embryophyta</taxon>
        <taxon>Tracheophyta</taxon>
        <taxon>Spermatophyta</taxon>
        <taxon>Magnoliopsida</taxon>
        <taxon>eudicotyledons</taxon>
        <taxon>Gunneridae</taxon>
        <taxon>Pentapetalae</taxon>
        <taxon>rosids</taxon>
        <taxon>fabids</taxon>
        <taxon>Malpighiales</taxon>
        <taxon>Rhizophoraceae</taxon>
        <taxon>Rhizophora</taxon>
    </lineage>
</organism>
<dbReference type="EMBL" id="GGEC01083513">
    <property type="protein sequence ID" value="MBX63997.1"/>
    <property type="molecule type" value="Transcribed_RNA"/>
</dbReference>